<evidence type="ECO:0008006" key="6">
    <source>
        <dbReference type="Google" id="ProtNLM"/>
    </source>
</evidence>
<evidence type="ECO:0000313" key="5">
    <source>
        <dbReference type="Proteomes" id="UP000248961"/>
    </source>
</evidence>
<keyword evidence="2" id="KW-0328">Glycosyltransferase</keyword>
<organism evidence="4 5">
    <name type="scientific">Aspergillus homomorphus (strain CBS 101889)</name>
    <dbReference type="NCBI Taxonomy" id="1450537"/>
    <lineage>
        <taxon>Eukaryota</taxon>
        <taxon>Fungi</taxon>
        <taxon>Dikarya</taxon>
        <taxon>Ascomycota</taxon>
        <taxon>Pezizomycotina</taxon>
        <taxon>Eurotiomycetes</taxon>
        <taxon>Eurotiomycetidae</taxon>
        <taxon>Eurotiales</taxon>
        <taxon>Aspergillaceae</taxon>
        <taxon>Aspergillus</taxon>
        <taxon>Aspergillus subgen. Circumdati</taxon>
    </lineage>
</organism>
<protein>
    <recommendedName>
        <fullName evidence="6">Glycosyltransferase family 25 protein</fullName>
    </recommendedName>
</protein>
<name>A0A395HM47_ASPHC</name>
<dbReference type="GO" id="GO:0016740">
    <property type="term" value="F:transferase activity"/>
    <property type="evidence" value="ECO:0007669"/>
    <property type="project" value="UniProtKB-KW"/>
</dbReference>
<sequence length="351" mass="38381">MLLPSRQHVFLIAAGCLLLITFTLYRHAPITLSRDPVQSASSSLPTTPEHSAGNSTLGFEAIFVLSAGPSWRTRGLQAAANVTGLRLTIPPQPPVPPSLITAFQTLGDDTQETTQHPTRGASAAWLAHLDLIKHIHQSAVDTALVLEDDVDWDVSLRTQTPRIATAIRNLTHTPPTAYITAPYGRAWDILWLGHCGEYWEDGIETVIFDDPAVCPHKHYSGWAKQYVSRLPDGRRAVYRSYNPVCSFAYALSRAGARKVLELVGAGGDEAFDVAVMHHCRAGRLVCFSVVPEVVHQYFPAERFGVKSLVDVGNGEAAGEEEAVFEGVMGSTENILESARCRALWGRTCLRM</sequence>
<dbReference type="EMBL" id="KZ824334">
    <property type="protein sequence ID" value="RAL07344.1"/>
    <property type="molecule type" value="Genomic_DNA"/>
</dbReference>
<evidence type="ECO:0000313" key="4">
    <source>
        <dbReference type="EMBL" id="RAL07344.1"/>
    </source>
</evidence>
<dbReference type="PANTHER" id="PTHR10730:SF53">
    <property type="entry name" value="GLYCOSYLTRANSFERASE 25 FAMILY MEMBER"/>
    <property type="match status" value="1"/>
</dbReference>
<evidence type="ECO:0000256" key="1">
    <source>
        <dbReference type="ARBA" id="ARBA00006721"/>
    </source>
</evidence>
<keyword evidence="5" id="KW-1185">Reference proteome</keyword>
<dbReference type="AlphaFoldDB" id="A0A395HM47"/>
<dbReference type="InterPro" id="IPR050757">
    <property type="entry name" value="Collagen_mod_GT25"/>
</dbReference>
<evidence type="ECO:0000256" key="3">
    <source>
        <dbReference type="ARBA" id="ARBA00022679"/>
    </source>
</evidence>
<comment type="similarity">
    <text evidence="1">Belongs to the glycosyltransferase 25 family.</text>
</comment>
<dbReference type="GeneID" id="37202998"/>
<reference evidence="4 5" key="1">
    <citation type="submission" date="2018-02" db="EMBL/GenBank/DDBJ databases">
        <title>The genomes of Aspergillus section Nigri reveals drivers in fungal speciation.</title>
        <authorList>
            <consortium name="DOE Joint Genome Institute"/>
            <person name="Vesth T.C."/>
            <person name="Nybo J."/>
            <person name="Theobald S."/>
            <person name="Brandl J."/>
            <person name="Frisvad J.C."/>
            <person name="Nielsen K.F."/>
            <person name="Lyhne E.K."/>
            <person name="Kogle M.E."/>
            <person name="Kuo A."/>
            <person name="Riley R."/>
            <person name="Clum A."/>
            <person name="Nolan M."/>
            <person name="Lipzen A."/>
            <person name="Salamov A."/>
            <person name="Henrissat B."/>
            <person name="Wiebenga A."/>
            <person name="De vries R.P."/>
            <person name="Grigoriev I.V."/>
            <person name="Mortensen U.H."/>
            <person name="Andersen M.R."/>
            <person name="Baker S.E."/>
        </authorList>
    </citation>
    <scope>NUCLEOTIDE SEQUENCE [LARGE SCALE GENOMIC DNA]</scope>
    <source>
        <strain evidence="4 5">CBS 101889</strain>
    </source>
</reference>
<dbReference type="RefSeq" id="XP_025546498.1">
    <property type="nucleotide sequence ID" value="XM_025698709.1"/>
</dbReference>
<gene>
    <name evidence="4" type="ORF">BO97DRAFT_446936</name>
</gene>
<evidence type="ECO:0000256" key="2">
    <source>
        <dbReference type="ARBA" id="ARBA00022676"/>
    </source>
</evidence>
<dbReference type="PANTHER" id="PTHR10730">
    <property type="entry name" value="PROCOLLAGEN-LYSINE,2-OXOGLUTARATE 5-DIOXYGENASE/GLYCOSYLTRANSFERASE 25 FAMILY MEMBER"/>
    <property type="match status" value="1"/>
</dbReference>
<dbReference type="Proteomes" id="UP000248961">
    <property type="component" value="Unassembled WGS sequence"/>
</dbReference>
<accession>A0A395HM47</accession>
<keyword evidence="3" id="KW-0808">Transferase</keyword>
<dbReference type="OrthoDB" id="47375at2759"/>
<proteinExistence type="inferred from homology"/>
<dbReference type="VEuPathDB" id="FungiDB:BO97DRAFT_446936"/>